<dbReference type="Pfam" id="PF08275">
    <property type="entry name" value="DNAG_N"/>
    <property type="match status" value="1"/>
</dbReference>
<dbReference type="CDD" id="cd03364">
    <property type="entry name" value="TOPRIM_DnaG_primases"/>
    <property type="match status" value="1"/>
</dbReference>
<evidence type="ECO:0000256" key="10">
    <source>
        <dbReference type="ARBA" id="ARBA00023125"/>
    </source>
</evidence>
<accession>A0AAE0RZD1</accession>
<keyword evidence="3" id="KW-0808">Transferase</keyword>
<evidence type="ECO:0000313" key="13">
    <source>
        <dbReference type="EMBL" id="KAK3582401.1"/>
    </source>
</evidence>
<dbReference type="SMART" id="SM00400">
    <property type="entry name" value="ZnF_CHCC"/>
    <property type="match status" value="1"/>
</dbReference>
<keyword evidence="11" id="KW-0804">Transcription</keyword>
<keyword evidence="9" id="KW-0460">Magnesium</keyword>
<evidence type="ECO:0000256" key="2">
    <source>
        <dbReference type="ARBA" id="ARBA00022515"/>
    </source>
</evidence>
<keyword evidence="6" id="KW-0479">Metal-binding</keyword>
<dbReference type="InterPro" id="IPR019475">
    <property type="entry name" value="DNA_primase_DnaB-bd"/>
</dbReference>
<keyword evidence="1" id="KW-0240">DNA-directed RNA polymerase</keyword>
<evidence type="ECO:0000256" key="11">
    <source>
        <dbReference type="ARBA" id="ARBA00023163"/>
    </source>
</evidence>
<dbReference type="GO" id="GO:0008270">
    <property type="term" value="F:zinc ion binding"/>
    <property type="evidence" value="ECO:0007669"/>
    <property type="project" value="UniProtKB-KW"/>
</dbReference>
<evidence type="ECO:0000259" key="12">
    <source>
        <dbReference type="PROSITE" id="PS50880"/>
    </source>
</evidence>
<keyword evidence="7" id="KW-0863">Zinc-finger</keyword>
<reference evidence="13" key="2">
    <citation type="journal article" date="2021" name="Genome Biol. Evol.">
        <title>Developing a high-quality reference genome for a parasitic bivalve with doubly uniparental inheritance (Bivalvia: Unionida).</title>
        <authorList>
            <person name="Smith C.H."/>
        </authorList>
    </citation>
    <scope>NUCLEOTIDE SEQUENCE</scope>
    <source>
        <strain evidence="13">CHS0354</strain>
        <tissue evidence="13">Mantle</tissue>
    </source>
</reference>
<feature type="domain" description="Toprim" evidence="12">
    <location>
        <begin position="254"/>
        <end position="335"/>
    </location>
</feature>
<comment type="caution">
    <text evidence="13">The sequence shown here is derived from an EMBL/GenBank/DDBJ whole genome shotgun (WGS) entry which is preliminary data.</text>
</comment>
<keyword evidence="8" id="KW-0862">Zinc</keyword>
<dbReference type="HAMAP" id="MF_00974">
    <property type="entry name" value="DNA_primase_DnaG"/>
    <property type="match status" value="1"/>
</dbReference>
<evidence type="ECO:0000256" key="3">
    <source>
        <dbReference type="ARBA" id="ARBA00022679"/>
    </source>
</evidence>
<dbReference type="Proteomes" id="UP001195483">
    <property type="component" value="Unassembled WGS sequence"/>
</dbReference>
<dbReference type="SUPFAM" id="SSF57783">
    <property type="entry name" value="Zinc beta-ribbon"/>
    <property type="match status" value="1"/>
</dbReference>
<dbReference type="PROSITE" id="PS50880">
    <property type="entry name" value="TOPRIM"/>
    <property type="match status" value="1"/>
</dbReference>
<dbReference type="InterPro" id="IPR050219">
    <property type="entry name" value="DnaG_primase"/>
</dbReference>
<dbReference type="InterPro" id="IPR002694">
    <property type="entry name" value="Znf_CHC2"/>
</dbReference>
<evidence type="ECO:0000313" key="14">
    <source>
        <dbReference type="Proteomes" id="UP001195483"/>
    </source>
</evidence>
<dbReference type="InterPro" id="IPR006171">
    <property type="entry name" value="TOPRIM_dom"/>
</dbReference>
<dbReference type="Gene3D" id="3.90.980.10">
    <property type="entry name" value="DNA primase, catalytic core, N-terminal domain"/>
    <property type="match status" value="1"/>
</dbReference>
<gene>
    <name evidence="13" type="ORF">CHS0354_023946</name>
</gene>
<dbReference type="InterPro" id="IPR030846">
    <property type="entry name" value="DnaG_bac"/>
</dbReference>
<name>A0AAE0RZD1_9BIVA</name>
<dbReference type="GO" id="GO:0000428">
    <property type="term" value="C:DNA-directed RNA polymerase complex"/>
    <property type="evidence" value="ECO:0007669"/>
    <property type="project" value="UniProtKB-KW"/>
</dbReference>
<dbReference type="PANTHER" id="PTHR30313">
    <property type="entry name" value="DNA PRIMASE"/>
    <property type="match status" value="1"/>
</dbReference>
<dbReference type="EMBL" id="JAEAOA010001427">
    <property type="protein sequence ID" value="KAK3582401.1"/>
    <property type="molecule type" value="Genomic_DNA"/>
</dbReference>
<dbReference type="Pfam" id="PF01807">
    <property type="entry name" value="Zn_ribbon_DnaG"/>
    <property type="match status" value="1"/>
</dbReference>
<keyword evidence="5" id="KW-0235">DNA replication</keyword>
<keyword evidence="14" id="KW-1185">Reference proteome</keyword>
<dbReference type="PANTHER" id="PTHR30313:SF2">
    <property type="entry name" value="DNA PRIMASE"/>
    <property type="match status" value="1"/>
</dbReference>
<evidence type="ECO:0000256" key="4">
    <source>
        <dbReference type="ARBA" id="ARBA00022695"/>
    </source>
</evidence>
<sequence>MFIERSKIDEVRSLVDIVDVVSGYADLIPSGKLFKAKSPFKPTERTPSFFINPEKQIFTCYSTGKGGNVFSFIMEIERLSFVEAVHWVAKYGGVVLPQDSKEAQPELKEYKILRWAAQHFFTTLNQPSSKQALLYFEKRGIRHDTITSFGLGYASETWTGLLEGAKRQGFSETDLLNVGLISKSQKGGYFDTFRGRIMFPIFSNAEKIVGFAGRILNEDEKSAKYINSPETQVYQKSKLLYGLNFSRDAIRRSGEAFLVEGYMDFISLFQAGVHNVVATSGTALTHEHVSLISRYAKKISFLYDADDAGQNAMLRGIKIILPHELIPSVITLPNKHDPDSFIKEIGKDEFLKYVSFYKMSFLDFILNRLKKMGSFDIPEQIAIGIKEIVEVILLIPDFITQELFLKQLSEKTGISHSSIETEVQRQKNRHKRKIYPSRKTNTTEHCPVQATHFLAKNTPVIEITFIKYLLESLYYSTEVLDIVMSFQSSIHIQNQTVFALYEYIMAQYGKFEKSKDEAKKISMNITDEISRIEDEQLRNFASSILIEPSISPRWFSETQEEYTRRCLKSVMDSMRCLVIRQYDVSISSYLSELEKNSKLLNQVDSDVLREYNKLLRLKQGIMNEFDGLEKKMKL</sequence>
<keyword evidence="2" id="KW-0639">Primosome</keyword>
<evidence type="ECO:0000256" key="6">
    <source>
        <dbReference type="ARBA" id="ARBA00022723"/>
    </source>
</evidence>
<dbReference type="GO" id="GO:0003677">
    <property type="term" value="F:DNA binding"/>
    <property type="evidence" value="ECO:0007669"/>
    <property type="project" value="UniProtKB-KW"/>
</dbReference>
<dbReference type="InterPro" id="IPR036977">
    <property type="entry name" value="DNA_primase_Znf_CHC2"/>
</dbReference>
<evidence type="ECO:0000256" key="5">
    <source>
        <dbReference type="ARBA" id="ARBA00022705"/>
    </source>
</evidence>
<dbReference type="GO" id="GO:0006269">
    <property type="term" value="P:DNA replication, synthesis of primer"/>
    <property type="evidence" value="ECO:0007669"/>
    <property type="project" value="UniProtKB-KW"/>
</dbReference>
<dbReference type="InterPro" id="IPR006295">
    <property type="entry name" value="DNA_primase_DnaG"/>
</dbReference>
<protein>
    <recommendedName>
        <fullName evidence="12">Toprim domain-containing protein</fullName>
    </recommendedName>
</protein>
<dbReference type="SUPFAM" id="SSF56731">
    <property type="entry name" value="DNA primase core"/>
    <property type="match status" value="1"/>
</dbReference>
<proteinExistence type="inferred from homology"/>
<dbReference type="Gene3D" id="3.90.580.10">
    <property type="entry name" value="Zinc finger, CHC2-type domain"/>
    <property type="match status" value="1"/>
</dbReference>
<dbReference type="NCBIfam" id="TIGR01391">
    <property type="entry name" value="dnaG"/>
    <property type="match status" value="1"/>
</dbReference>
<reference evidence="13" key="1">
    <citation type="journal article" date="2021" name="Genome Biol. Evol.">
        <title>A High-Quality Reference Genome for a Parasitic Bivalve with Doubly Uniparental Inheritance (Bivalvia: Unionida).</title>
        <authorList>
            <person name="Smith C.H."/>
        </authorList>
    </citation>
    <scope>NUCLEOTIDE SEQUENCE</scope>
    <source>
        <strain evidence="13">CHS0354</strain>
    </source>
</reference>
<evidence type="ECO:0000256" key="1">
    <source>
        <dbReference type="ARBA" id="ARBA00022478"/>
    </source>
</evidence>
<dbReference type="AlphaFoldDB" id="A0AAE0RZD1"/>
<dbReference type="PIRSF" id="PIRSF002811">
    <property type="entry name" value="DnaG"/>
    <property type="match status" value="1"/>
</dbReference>
<dbReference type="Pfam" id="PF10410">
    <property type="entry name" value="DnaB_bind"/>
    <property type="match status" value="1"/>
</dbReference>
<evidence type="ECO:0000256" key="7">
    <source>
        <dbReference type="ARBA" id="ARBA00022771"/>
    </source>
</evidence>
<dbReference type="InterPro" id="IPR037068">
    <property type="entry name" value="DNA_primase_core_N_sf"/>
</dbReference>
<evidence type="ECO:0000256" key="9">
    <source>
        <dbReference type="ARBA" id="ARBA00022842"/>
    </source>
</evidence>
<dbReference type="Gene3D" id="3.40.1360.10">
    <property type="match status" value="1"/>
</dbReference>
<reference evidence="13" key="3">
    <citation type="submission" date="2023-05" db="EMBL/GenBank/DDBJ databases">
        <authorList>
            <person name="Smith C.H."/>
        </authorList>
    </citation>
    <scope>NUCLEOTIDE SEQUENCE</scope>
    <source>
        <strain evidence="13">CHS0354</strain>
        <tissue evidence="13">Mantle</tissue>
    </source>
</reference>
<dbReference type="GO" id="GO:0003899">
    <property type="term" value="F:DNA-directed RNA polymerase activity"/>
    <property type="evidence" value="ECO:0007669"/>
    <property type="project" value="InterPro"/>
</dbReference>
<keyword evidence="4" id="KW-0548">Nucleotidyltransferase</keyword>
<dbReference type="Pfam" id="PF13155">
    <property type="entry name" value="Toprim_2"/>
    <property type="match status" value="1"/>
</dbReference>
<dbReference type="InterPro" id="IPR034151">
    <property type="entry name" value="TOPRIM_DnaG_bac"/>
</dbReference>
<keyword evidence="10" id="KW-0238">DNA-binding</keyword>
<dbReference type="SMART" id="SM00493">
    <property type="entry name" value="TOPRIM"/>
    <property type="match status" value="1"/>
</dbReference>
<organism evidence="13 14">
    <name type="scientific">Potamilus streckersoni</name>
    <dbReference type="NCBI Taxonomy" id="2493646"/>
    <lineage>
        <taxon>Eukaryota</taxon>
        <taxon>Metazoa</taxon>
        <taxon>Spiralia</taxon>
        <taxon>Lophotrochozoa</taxon>
        <taxon>Mollusca</taxon>
        <taxon>Bivalvia</taxon>
        <taxon>Autobranchia</taxon>
        <taxon>Heteroconchia</taxon>
        <taxon>Palaeoheterodonta</taxon>
        <taxon>Unionida</taxon>
        <taxon>Unionoidea</taxon>
        <taxon>Unionidae</taxon>
        <taxon>Ambleminae</taxon>
        <taxon>Lampsilini</taxon>
        <taxon>Potamilus</taxon>
    </lineage>
</organism>
<dbReference type="GO" id="GO:0005737">
    <property type="term" value="C:cytoplasm"/>
    <property type="evidence" value="ECO:0007669"/>
    <property type="project" value="TreeGrafter"/>
</dbReference>
<evidence type="ECO:0000256" key="8">
    <source>
        <dbReference type="ARBA" id="ARBA00022833"/>
    </source>
</evidence>
<dbReference type="InterPro" id="IPR013264">
    <property type="entry name" value="DNAG_N"/>
</dbReference>